<evidence type="ECO:0000313" key="3">
    <source>
        <dbReference type="Proteomes" id="UP001479436"/>
    </source>
</evidence>
<feature type="region of interest" description="Disordered" evidence="1">
    <location>
        <begin position="1"/>
        <end position="136"/>
    </location>
</feature>
<name>A0ABR2VRY6_9FUNG</name>
<proteinExistence type="predicted"/>
<organism evidence="2 3">
    <name type="scientific">Basidiobolus ranarum</name>
    <dbReference type="NCBI Taxonomy" id="34480"/>
    <lineage>
        <taxon>Eukaryota</taxon>
        <taxon>Fungi</taxon>
        <taxon>Fungi incertae sedis</taxon>
        <taxon>Zoopagomycota</taxon>
        <taxon>Entomophthoromycotina</taxon>
        <taxon>Basidiobolomycetes</taxon>
        <taxon>Basidiobolales</taxon>
        <taxon>Basidiobolaceae</taxon>
        <taxon>Basidiobolus</taxon>
    </lineage>
</organism>
<feature type="region of interest" description="Disordered" evidence="1">
    <location>
        <begin position="411"/>
        <end position="430"/>
    </location>
</feature>
<keyword evidence="3" id="KW-1185">Reference proteome</keyword>
<feature type="compositionally biased region" description="Acidic residues" evidence="1">
    <location>
        <begin position="63"/>
        <end position="108"/>
    </location>
</feature>
<dbReference type="PANTHER" id="PTHR13237:SF8">
    <property type="entry name" value="SOMETHING ABOUT SILENCING PROTEIN 10"/>
    <property type="match status" value="1"/>
</dbReference>
<dbReference type="InterPro" id="IPR007146">
    <property type="entry name" value="Sas10/Utp3/C1D"/>
</dbReference>
<evidence type="ECO:0000313" key="2">
    <source>
        <dbReference type="EMBL" id="KAK9696101.1"/>
    </source>
</evidence>
<dbReference type="Pfam" id="PF04000">
    <property type="entry name" value="Sas10_Utp3"/>
    <property type="match status" value="1"/>
</dbReference>
<dbReference type="Proteomes" id="UP001479436">
    <property type="component" value="Unassembled WGS sequence"/>
</dbReference>
<reference evidence="2 3" key="1">
    <citation type="submission" date="2023-04" db="EMBL/GenBank/DDBJ databases">
        <title>Genome of Basidiobolus ranarum AG-B5.</title>
        <authorList>
            <person name="Stajich J.E."/>
            <person name="Carter-House D."/>
            <person name="Gryganskyi A."/>
        </authorList>
    </citation>
    <scope>NUCLEOTIDE SEQUENCE [LARGE SCALE GENOMIC DNA]</scope>
    <source>
        <strain evidence="2 3">AG-B5</strain>
    </source>
</reference>
<evidence type="ECO:0000256" key="1">
    <source>
        <dbReference type="SAM" id="MobiDB-lite"/>
    </source>
</evidence>
<feature type="compositionally biased region" description="Acidic residues" evidence="1">
    <location>
        <begin position="341"/>
        <end position="357"/>
    </location>
</feature>
<feature type="compositionally biased region" description="Acidic residues" evidence="1">
    <location>
        <begin position="367"/>
        <end position="393"/>
    </location>
</feature>
<feature type="compositionally biased region" description="Basic and acidic residues" evidence="1">
    <location>
        <begin position="40"/>
        <end position="56"/>
    </location>
</feature>
<comment type="caution">
    <text evidence="2">The sequence shown here is derived from an EMBL/GenBank/DDBJ whole genome shotgun (WGS) entry which is preliminary data.</text>
</comment>
<gene>
    <name evidence="2" type="primary">SAS10_2</name>
    <name evidence="2" type="ORF">K7432_012637</name>
</gene>
<protein>
    <submittedName>
        <fullName evidence="2">Something about silencing protein 10</fullName>
    </submittedName>
</protein>
<feature type="region of interest" description="Disordered" evidence="1">
    <location>
        <begin position="341"/>
        <end position="394"/>
    </location>
</feature>
<dbReference type="PANTHER" id="PTHR13237">
    <property type="entry name" value="SOMETHING ABOUT SILENCING PROTEIN 10-RELATED"/>
    <property type="match status" value="1"/>
</dbReference>
<dbReference type="EMBL" id="JASJQH010008004">
    <property type="protein sequence ID" value="KAK9696101.1"/>
    <property type="molecule type" value="Genomic_DNA"/>
</dbReference>
<sequence length="480" mass="54774">MARKKSRSQNSKEEPKYDGGGSSVRAINTWDDVEHDSEDEFHAERDQVLLGDESKFRRQANSSDEDDEEVFGLEGVSEDSDDSQNEEEEGDDDDDETKEAEEAEDDDTAWGRKRTSYYNADDASDEEDAKEEEKEALRLQKKHLTAMDEDDFIDEFADSLGKAGDDYSSKVSLEKDVSEDRKLIESVNQDLDLISLESGNVATETIKKVTSKLTKAQTLKLLQNESPELIELLSEFKEKLNVKEELEPIIHLAKEKGIDSSMSKAMALLEAKYQILLNYLLNTSFYFLLKSSGAPDIKEHPVIDVLVNLKTNLEKIEQLEEKLHQDLEDFIELLHSNLLDSENEKEDVEEENEEEHSVEEASISDESANEDEEVSDEQVEESEEEADFEDDFDQVNKELSTKLRKRKKADNDFGDLDIQDIESQSTKKRSLRDYVAKINQSTNKRDVRNKFSGDTDIPYKSRENRFTNTLPKIVGGGDDD</sequence>
<feature type="non-terminal residue" evidence="2">
    <location>
        <position position="480"/>
    </location>
</feature>
<accession>A0ABR2VRY6</accession>